<dbReference type="InterPro" id="IPR025877">
    <property type="entry name" value="MobA-like_NTP_Trfase"/>
</dbReference>
<evidence type="ECO:0000256" key="1">
    <source>
        <dbReference type="ARBA" id="ARBA00022842"/>
    </source>
</evidence>
<protein>
    <recommendedName>
        <fullName evidence="2">MobA-like NTP transferase domain-containing protein</fullName>
    </recommendedName>
</protein>
<reference evidence="3 4" key="1">
    <citation type="submission" date="2020-04" db="EMBL/GenBank/DDBJ databases">
        <authorList>
            <person name="De Canck E."/>
        </authorList>
    </citation>
    <scope>NUCLEOTIDE SEQUENCE [LARGE SCALE GENOMIC DNA]</scope>
    <source>
        <strain evidence="3 4">LMG 26788</strain>
    </source>
</reference>
<dbReference type="InterPro" id="IPR029044">
    <property type="entry name" value="Nucleotide-diphossugar_trans"/>
</dbReference>
<feature type="domain" description="MobA-like NTP transferase" evidence="2">
    <location>
        <begin position="19"/>
        <end position="165"/>
    </location>
</feature>
<keyword evidence="1" id="KW-0460">Magnesium</keyword>
<evidence type="ECO:0000313" key="4">
    <source>
        <dbReference type="Proteomes" id="UP000494203"/>
    </source>
</evidence>
<dbReference type="AlphaFoldDB" id="A0A6S7CGL0"/>
<sequence>MDWYDASDTAVPRAGLPTVIVLAAGRGERFTRSGGATHKLQAPLAGMTVLQRVLRAVAESGLPCHVVRAEADDGAGGAAGMGDSIARGVRATARAAGWLILPGDLPLVGADSLRRVAAALASSPVALPFWNGRQGHPVGFGRCCFAALARLQGDQGAASIMAAHRQAGTLCTLALADPGIVADIDTVADLARAEARLAATMPTLGAC</sequence>
<name>A0A6S7CGL0_9BURK</name>
<proteinExistence type="predicted"/>
<dbReference type="GO" id="GO:0016779">
    <property type="term" value="F:nucleotidyltransferase activity"/>
    <property type="evidence" value="ECO:0007669"/>
    <property type="project" value="UniProtKB-ARBA"/>
</dbReference>
<dbReference type="PANTHER" id="PTHR43777:SF1">
    <property type="entry name" value="MOLYBDENUM COFACTOR CYTIDYLYLTRANSFERASE"/>
    <property type="match status" value="1"/>
</dbReference>
<dbReference type="PANTHER" id="PTHR43777">
    <property type="entry name" value="MOLYBDENUM COFACTOR CYTIDYLYLTRANSFERASE"/>
    <property type="match status" value="1"/>
</dbReference>
<dbReference type="Proteomes" id="UP000494203">
    <property type="component" value="Unassembled WGS sequence"/>
</dbReference>
<evidence type="ECO:0000313" key="3">
    <source>
        <dbReference type="EMBL" id="CAB3846274.1"/>
    </source>
</evidence>
<dbReference type="Gene3D" id="3.90.550.10">
    <property type="entry name" value="Spore Coat Polysaccharide Biosynthesis Protein SpsA, Chain A"/>
    <property type="match status" value="1"/>
</dbReference>
<evidence type="ECO:0000259" key="2">
    <source>
        <dbReference type="Pfam" id="PF12804"/>
    </source>
</evidence>
<gene>
    <name evidence="3" type="ORF">LMG26788_01524</name>
</gene>
<organism evidence="3 4">
    <name type="scientific">Achromobacter pulmonis</name>
    <dbReference type="NCBI Taxonomy" id="1389932"/>
    <lineage>
        <taxon>Bacteria</taxon>
        <taxon>Pseudomonadati</taxon>
        <taxon>Pseudomonadota</taxon>
        <taxon>Betaproteobacteria</taxon>
        <taxon>Burkholderiales</taxon>
        <taxon>Alcaligenaceae</taxon>
        <taxon>Achromobacter</taxon>
    </lineage>
</organism>
<keyword evidence="4" id="KW-1185">Reference proteome</keyword>
<dbReference type="Pfam" id="PF12804">
    <property type="entry name" value="NTP_transf_3"/>
    <property type="match status" value="1"/>
</dbReference>
<dbReference type="RefSeq" id="WP_175140450.1">
    <property type="nucleotide sequence ID" value="NZ_CADIKZ010000003.1"/>
</dbReference>
<dbReference type="EMBL" id="CADIKZ010000003">
    <property type="protein sequence ID" value="CAB3846274.1"/>
    <property type="molecule type" value="Genomic_DNA"/>
</dbReference>
<dbReference type="SUPFAM" id="SSF53448">
    <property type="entry name" value="Nucleotide-diphospho-sugar transferases"/>
    <property type="match status" value="1"/>
</dbReference>
<accession>A0A6S7CGL0</accession>
<dbReference type="CDD" id="cd04182">
    <property type="entry name" value="GT_2_like_f"/>
    <property type="match status" value="1"/>
</dbReference>